<proteinExistence type="predicted"/>
<accession>A0A7G9W976</accession>
<sequence length="132" mass="14733">MDQKNIMHGGGRSSIELCDLISSSQELIHLKPYSGSSTLSHLFNQGVVSAELLVADKNFFKKANSKIREQEKGDKFQISDARKVKIVFGIISKDTDSLPKIPFFSKVAFRHAKSRLQAFGLDVSIKNIHDAR</sequence>
<dbReference type="KEGG" id="acae:HYG86_10935"/>
<name>A0A7G9W976_ALKCA</name>
<dbReference type="AlphaFoldDB" id="A0A7G9W976"/>
<dbReference type="RefSeq" id="WP_213165602.1">
    <property type="nucleotide sequence ID" value="NZ_CP058559.1"/>
</dbReference>
<evidence type="ECO:0000313" key="1">
    <source>
        <dbReference type="EMBL" id="QNO15238.1"/>
    </source>
</evidence>
<dbReference type="Proteomes" id="UP000516160">
    <property type="component" value="Chromosome"/>
</dbReference>
<dbReference type="Pfam" id="PF19614">
    <property type="entry name" value="DUF6119"/>
    <property type="match status" value="1"/>
</dbReference>
<keyword evidence="2" id="KW-1185">Reference proteome</keyword>
<gene>
    <name evidence="1" type="ORF">HYG86_10935</name>
</gene>
<dbReference type="NCBIfam" id="TIGR04141">
    <property type="entry name" value="TIGR04141 family sporadically distributed protein"/>
    <property type="match status" value="1"/>
</dbReference>
<protein>
    <submittedName>
        <fullName evidence="1">TIGR04141 family sporadically distributed protein</fullName>
    </submittedName>
</protein>
<reference evidence="1 2" key="1">
    <citation type="submission" date="2020-07" db="EMBL/GenBank/DDBJ databases">
        <title>Alkalicella. sp. LB2 genome.</title>
        <authorList>
            <person name="Postec A."/>
            <person name="Quemeneur M."/>
        </authorList>
    </citation>
    <scope>NUCLEOTIDE SEQUENCE [LARGE SCALE GENOMIC DNA]</scope>
    <source>
        <strain evidence="1 2">LB2</strain>
    </source>
</reference>
<evidence type="ECO:0000313" key="2">
    <source>
        <dbReference type="Proteomes" id="UP000516160"/>
    </source>
</evidence>
<dbReference type="InterPro" id="IPR026487">
    <property type="entry name" value="CHP04141"/>
</dbReference>
<organism evidence="1 2">
    <name type="scientific">Alkalicella caledoniensis</name>
    <dbReference type="NCBI Taxonomy" id="2731377"/>
    <lineage>
        <taxon>Bacteria</taxon>
        <taxon>Bacillati</taxon>
        <taxon>Bacillota</taxon>
        <taxon>Clostridia</taxon>
        <taxon>Eubacteriales</taxon>
        <taxon>Proteinivoracaceae</taxon>
        <taxon>Alkalicella</taxon>
    </lineage>
</organism>
<dbReference type="EMBL" id="CP058559">
    <property type="protein sequence ID" value="QNO15238.1"/>
    <property type="molecule type" value="Genomic_DNA"/>
</dbReference>